<dbReference type="Pfam" id="PF01209">
    <property type="entry name" value="Ubie_methyltran"/>
    <property type="match status" value="1"/>
</dbReference>
<keyword evidence="1" id="KW-0489">Methyltransferase</keyword>
<dbReference type="Proteomes" id="UP001157947">
    <property type="component" value="Unassembled WGS sequence"/>
</dbReference>
<sequence>MEKNIAQNIFDSIVHSYDKFLNSTTFGQIKKWQKELIENSKIGKYAVDIGTGTGEVIKYISEKFPYAKPIGLDISFQMLKKAKEKGIKATFIKANALNMPFKDNSIDNIFCSLSFRHFPTDLAIKEFKRVLKTGGEISILDISKPKSKIFYNAVYFFADKIFRPIGRLIFSKEEYDYFVESVENSKTVPELVKIFEENQFKIKYTKERFFKLIHIIVVEKI</sequence>
<evidence type="ECO:0000313" key="2">
    <source>
        <dbReference type="Proteomes" id="UP001157947"/>
    </source>
</evidence>
<dbReference type="CDD" id="cd02440">
    <property type="entry name" value="AdoMet_MTases"/>
    <property type="match status" value="1"/>
</dbReference>
<dbReference type="SUPFAM" id="SSF53335">
    <property type="entry name" value="S-adenosyl-L-methionine-dependent methyltransferases"/>
    <property type="match status" value="1"/>
</dbReference>
<dbReference type="EMBL" id="FXTX01000001">
    <property type="protein sequence ID" value="SMP00345.1"/>
    <property type="molecule type" value="Genomic_DNA"/>
</dbReference>
<dbReference type="GO" id="GO:0008168">
    <property type="term" value="F:methyltransferase activity"/>
    <property type="evidence" value="ECO:0007669"/>
    <property type="project" value="UniProtKB-KW"/>
</dbReference>
<dbReference type="Gene3D" id="3.40.50.150">
    <property type="entry name" value="Vaccinia Virus protein VP39"/>
    <property type="match status" value="1"/>
</dbReference>
<keyword evidence="1" id="KW-0808">Transferase</keyword>
<proteinExistence type="predicted"/>
<dbReference type="PANTHER" id="PTHR43591">
    <property type="entry name" value="METHYLTRANSFERASE"/>
    <property type="match status" value="1"/>
</dbReference>
<gene>
    <name evidence="1" type="ORF">SAMN06264868_10168</name>
</gene>
<accession>A0AA45WIC4</accession>
<dbReference type="AlphaFoldDB" id="A0AA45WIC4"/>
<keyword evidence="2" id="KW-1185">Reference proteome</keyword>
<reference evidence="1" key="1">
    <citation type="submission" date="2017-05" db="EMBL/GenBank/DDBJ databases">
        <authorList>
            <person name="Varghese N."/>
            <person name="Submissions S."/>
        </authorList>
    </citation>
    <scope>NUCLEOTIDE SEQUENCE</scope>
    <source>
        <strain evidence="1">DSM 18763</strain>
    </source>
</reference>
<organism evidence="1 2">
    <name type="scientific">Venenivibrio stagnispumantis</name>
    <dbReference type="NCBI Taxonomy" id="407998"/>
    <lineage>
        <taxon>Bacteria</taxon>
        <taxon>Pseudomonadati</taxon>
        <taxon>Aquificota</taxon>
        <taxon>Aquificia</taxon>
        <taxon>Aquificales</taxon>
        <taxon>Hydrogenothermaceae</taxon>
        <taxon>Venenivibrio</taxon>
    </lineage>
</organism>
<dbReference type="RefSeq" id="WP_265133759.1">
    <property type="nucleotide sequence ID" value="NZ_FXTX01000001.1"/>
</dbReference>
<dbReference type="GO" id="GO:0032259">
    <property type="term" value="P:methylation"/>
    <property type="evidence" value="ECO:0007669"/>
    <property type="project" value="UniProtKB-KW"/>
</dbReference>
<evidence type="ECO:0000313" key="1">
    <source>
        <dbReference type="EMBL" id="SMP00345.1"/>
    </source>
</evidence>
<dbReference type="InterPro" id="IPR029063">
    <property type="entry name" value="SAM-dependent_MTases_sf"/>
</dbReference>
<comment type="caution">
    <text evidence="1">The sequence shown here is derived from an EMBL/GenBank/DDBJ whole genome shotgun (WGS) entry which is preliminary data.</text>
</comment>
<name>A0AA45WIC4_9AQUI</name>
<protein>
    <submittedName>
        <fullName evidence="1">Demethylmenaquinone methyltransferase / 2-methoxy-6-polyprenyl-1,4-benzoquinol methylase</fullName>
    </submittedName>
</protein>